<feature type="domain" description="Lantibiotic biosynthesis protein dehydration" evidence="1">
    <location>
        <begin position="224"/>
        <end position="597"/>
    </location>
</feature>
<gene>
    <name evidence="2" type="ORF">NBRC116598_37950</name>
</gene>
<organism evidence="2 3">
    <name type="scientific">Pseudophaeobacter arcticus</name>
    <dbReference type="NCBI Taxonomy" id="385492"/>
    <lineage>
        <taxon>Bacteria</taxon>
        <taxon>Pseudomonadati</taxon>
        <taxon>Pseudomonadota</taxon>
        <taxon>Alphaproteobacteria</taxon>
        <taxon>Rhodobacterales</taxon>
        <taxon>Paracoccaceae</taxon>
        <taxon>Pseudophaeobacter</taxon>
    </lineage>
</organism>
<comment type="caution">
    <text evidence="2">The sequence shown here is derived from an EMBL/GenBank/DDBJ whole genome shotgun (WGS) entry which is preliminary data.</text>
</comment>
<dbReference type="InterPro" id="IPR017146">
    <property type="entry name" value="Lanti_2_LanM"/>
</dbReference>
<sequence length="1072" mass="115361">MTTAQPAAVCDRAVDLVQQVAKIAARAQTLEERLANPVALDQPWPQHQQAEMVQNWRQICGQGDPADFDKRLAWSGLTPARLETYLGDPPAMPRSQWPEWAERLLDVLANPRPDAVASPTPAAHSAHPFAEVLAGFSDYAAQHLKTVYDDISKALGCDTPAVLQDALLSRLCDVSVQVLTAEFQIFRHPRLAGTMVLPGAHHAYDAFVASLQDGAGLLGLFQKYPVLARLLATVLQHGIAFTRTLRDRLVADLPLLKQAFGFVGPVRLELAGSDPHLGGQVCVKLVPQAGPAVFYKPKSLQPELVFEAFQAHLAGLLGLPAPTTGENLDCGQYGWSRETVSAACGDAAEVASFFRASGHLLFGQYLLGGADIHRDNLIAAGPVPVIIDQECLMTNWPAPSVDQTPAGVAAVRAMAFETVLRSSMLPEWNDAIEGQRVDISALGGAGGPEKQTPDLVVLHPNSDLMRLVRKITAVERRMENLVRHDGRIVQSADHVDDILQGFSDAYHALRSAPELPDALVQKLQSLRARVVLRQSRAYSERLTRLCAPANLRNGIAAQLSMESLFQSLLQDPATADSLVPVVKSELAQLMIVDVPVLHAGANGRAIQLPCKTEVRDVFPTSAMENLKVRIDRLGDKDLALQRHQILTSFACQQRTGPECSAWAQHRPQQSVETSRPVVADPPLGVVLGRLGDDLLAQAIRGTQGSLAWHAPVYKESIGAWRLSPLRERVFDGALGIALFLAALTRQSGNKDYLQAGLSGISNLLESAGRAATVRMLMAPGLGCGTGVGSAIYGLVQLGRISGQDHLADVARDIFYRVEAHRSSGTLSTTKADYGLSTGLSGYVNACLALDQHYPGDARVQRTLEDCAARIVTAAVPDQAGGVYWPSPHGPGVYGFAHGSAGVATVLMRAARHLQDTQLWGYGRRGLSFALRQDQALQEDLSWKTGRIGLCIAVQEALSVPGAEDLDLRSWLERQMVALGSHSGLALDDLCFGEAARVSILQRSADVCGRPEWAADAACASRRLWGRAASGDLEFGWPQGGALPGFFQGTAGIGYQLLRCEVDQGLPDIFAYS</sequence>
<name>A0ABQ0AR57_9RHOB</name>
<evidence type="ECO:0000259" key="1">
    <source>
        <dbReference type="Pfam" id="PF13575"/>
    </source>
</evidence>
<dbReference type="PRINTS" id="PR01950">
    <property type="entry name" value="LANCSUPER"/>
</dbReference>
<proteinExistence type="predicted"/>
<dbReference type="Proteomes" id="UP001441944">
    <property type="component" value="Unassembled WGS sequence"/>
</dbReference>
<dbReference type="Pfam" id="PF13575">
    <property type="entry name" value="DUF4135"/>
    <property type="match status" value="1"/>
</dbReference>
<dbReference type="PRINTS" id="PR01955">
    <property type="entry name" value="LANCFRANKIA"/>
</dbReference>
<reference evidence="2 3" key="1">
    <citation type="submission" date="2024-04" db="EMBL/GenBank/DDBJ databases">
        <title>Draft genome sequence of Pseudophaeobacter arcticus NBRC 116598.</title>
        <authorList>
            <person name="Miyakawa T."/>
            <person name="Kusuya Y."/>
            <person name="Miura T."/>
        </authorList>
    </citation>
    <scope>NUCLEOTIDE SEQUENCE [LARGE SCALE GENOMIC DNA]</scope>
    <source>
        <strain evidence="2 3">SU-CL00105</strain>
    </source>
</reference>
<dbReference type="CDD" id="cd04792">
    <property type="entry name" value="LanM-like"/>
    <property type="match status" value="1"/>
</dbReference>
<accession>A0ABQ0AR57</accession>
<dbReference type="Gene3D" id="1.50.10.20">
    <property type="match status" value="1"/>
</dbReference>
<dbReference type="EMBL" id="BAABWU010000021">
    <property type="protein sequence ID" value="GAA6198350.1"/>
    <property type="molecule type" value="Genomic_DNA"/>
</dbReference>
<dbReference type="RefSeq" id="WP_353402187.1">
    <property type="nucleotide sequence ID" value="NZ_BAABWU010000021.1"/>
</dbReference>
<evidence type="ECO:0000313" key="2">
    <source>
        <dbReference type="EMBL" id="GAA6198350.1"/>
    </source>
</evidence>
<dbReference type="InterPro" id="IPR007822">
    <property type="entry name" value="LANC-like"/>
</dbReference>
<evidence type="ECO:0000313" key="3">
    <source>
        <dbReference type="Proteomes" id="UP001441944"/>
    </source>
</evidence>
<protein>
    <submittedName>
        <fullName evidence="2">Type 2 lanthipeptide synthetase LanM family protein</fullName>
    </submittedName>
</protein>
<dbReference type="Pfam" id="PF05147">
    <property type="entry name" value="LANC_like"/>
    <property type="match status" value="1"/>
</dbReference>
<keyword evidence="3" id="KW-1185">Reference proteome</keyword>
<dbReference type="SMART" id="SM01260">
    <property type="entry name" value="LANC_like"/>
    <property type="match status" value="1"/>
</dbReference>
<dbReference type="InterPro" id="IPR025410">
    <property type="entry name" value="Lant_dehyd"/>
</dbReference>
<dbReference type="NCBIfam" id="TIGR03897">
    <property type="entry name" value="lanti_2_LanM"/>
    <property type="match status" value="1"/>
</dbReference>
<dbReference type="SUPFAM" id="SSF158745">
    <property type="entry name" value="LanC-like"/>
    <property type="match status" value="1"/>
</dbReference>